<gene>
    <name evidence="1" type="ORF">MARPO_0004s0311</name>
</gene>
<evidence type="ECO:0000313" key="2">
    <source>
        <dbReference type="Proteomes" id="UP000244005"/>
    </source>
</evidence>
<dbReference type="EMBL" id="KZ772676">
    <property type="protein sequence ID" value="PTQ49089.1"/>
    <property type="molecule type" value="Genomic_DNA"/>
</dbReference>
<organism evidence="1 2">
    <name type="scientific">Marchantia polymorpha</name>
    <name type="common">Common liverwort</name>
    <name type="synonym">Marchantia aquatica</name>
    <dbReference type="NCBI Taxonomy" id="3197"/>
    <lineage>
        <taxon>Eukaryota</taxon>
        <taxon>Viridiplantae</taxon>
        <taxon>Streptophyta</taxon>
        <taxon>Embryophyta</taxon>
        <taxon>Marchantiophyta</taxon>
        <taxon>Marchantiopsida</taxon>
        <taxon>Marchantiidae</taxon>
        <taxon>Marchantiales</taxon>
        <taxon>Marchantiaceae</taxon>
        <taxon>Marchantia</taxon>
    </lineage>
</organism>
<accession>A0A2R6XSL3</accession>
<dbReference type="Proteomes" id="UP000244005">
    <property type="component" value="Unassembled WGS sequence"/>
</dbReference>
<dbReference type="AlphaFoldDB" id="A0A2R6XSL3"/>
<dbReference type="OrthoDB" id="1957514at2759"/>
<protein>
    <submittedName>
        <fullName evidence="1">Uncharacterized protein</fullName>
    </submittedName>
</protein>
<proteinExistence type="predicted"/>
<reference evidence="2" key="1">
    <citation type="journal article" date="2017" name="Cell">
        <title>Insights into land plant evolution garnered from the Marchantia polymorpha genome.</title>
        <authorList>
            <person name="Bowman J.L."/>
            <person name="Kohchi T."/>
            <person name="Yamato K.T."/>
            <person name="Jenkins J."/>
            <person name="Shu S."/>
            <person name="Ishizaki K."/>
            <person name="Yamaoka S."/>
            <person name="Nishihama R."/>
            <person name="Nakamura Y."/>
            <person name="Berger F."/>
            <person name="Adam C."/>
            <person name="Aki S.S."/>
            <person name="Althoff F."/>
            <person name="Araki T."/>
            <person name="Arteaga-Vazquez M.A."/>
            <person name="Balasubrmanian S."/>
            <person name="Barry K."/>
            <person name="Bauer D."/>
            <person name="Boehm C.R."/>
            <person name="Briginshaw L."/>
            <person name="Caballero-Perez J."/>
            <person name="Catarino B."/>
            <person name="Chen F."/>
            <person name="Chiyoda S."/>
            <person name="Chovatia M."/>
            <person name="Davies K.M."/>
            <person name="Delmans M."/>
            <person name="Demura T."/>
            <person name="Dierschke T."/>
            <person name="Dolan L."/>
            <person name="Dorantes-Acosta A.E."/>
            <person name="Eklund D.M."/>
            <person name="Florent S.N."/>
            <person name="Flores-Sandoval E."/>
            <person name="Fujiyama A."/>
            <person name="Fukuzawa H."/>
            <person name="Galik B."/>
            <person name="Grimanelli D."/>
            <person name="Grimwood J."/>
            <person name="Grossniklaus U."/>
            <person name="Hamada T."/>
            <person name="Haseloff J."/>
            <person name="Hetherington A.J."/>
            <person name="Higo A."/>
            <person name="Hirakawa Y."/>
            <person name="Hundley H.N."/>
            <person name="Ikeda Y."/>
            <person name="Inoue K."/>
            <person name="Inoue S.I."/>
            <person name="Ishida S."/>
            <person name="Jia Q."/>
            <person name="Kakita M."/>
            <person name="Kanazawa T."/>
            <person name="Kawai Y."/>
            <person name="Kawashima T."/>
            <person name="Kennedy M."/>
            <person name="Kinose K."/>
            <person name="Kinoshita T."/>
            <person name="Kohara Y."/>
            <person name="Koide E."/>
            <person name="Komatsu K."/>
            <person name="Kopischke S."/>
            <person name="Kubo M."/>
            <person name="Kyozuka J."/>
            <person name="Lagercrantz U."/>
            <person name="Lin S.S."/>
            <person name="Lindquist E."/>
            <person name="Lipzen A.M."/>
            <person name="Lu C.W."/>
            <person name="De Luna E."/>
            <person name="Martienssen R.A."/>
            <person name="Minamino N."/>
            <person name="Mizutani M."/>
            <person name="Mizutani M."/>
            <person name="Mochizuki N."/>
            <person name="Monte I."/>
            <person name="Mosher R."/>
            <person name="Nagasaki H."/>
            <person name="Nakagami H."/>
            <person name="Naramoto S."/>
            <person name="Nishitani K."/>
            <person name="Ohtani M."/>
            <person name="Okamoto T."/>
            <person name="Okumura M."/>
            <person name="Phillips J."/>
            <person name="Pollak B."/>
            <person name="Reinders A."/>
            <person name="Rovekamp M."/>
            <person name="Sano R."/>
            <person name="Sawa S."/>
            <person name="Schmid M.W."/>
            <person name="Shirakawa M."/>
            <person name="Solano R."/>
            <person name="Spunde A."/>
            <person name="Suetsugu N."/>
            <person name="Sugano S."/>
            <person name="Sugiyama A."/>
            <person name="Sun R."/>
            <person name="Suzuki Y."/>
            <person name="Takenaka M."/>
            <person name="Takezawa D."/>
            <person name="Tomogane H."/>
            <person name="Tsuzuki M."/>
            <person name="Ueda T."/>
            <person name="Umeda M."/>
            <person name="Ward J.M."/>
            <person name="Watanabe Y."/>
            <person name="Yazaki K."/>
            <person name="Yokoyama R."/>
            <person name="Yoshitake Y."/>
            <person name="Yotsui I."/>
            <person name="Zachgo S."/>
            <person name="Schmutz J."/>
        </authorList>
    </citation>
    <scope>NUCLEOTIDE SEQUENCE [LARGE SCALE GENOMIC DNA]</scope>
    <source>
        <strain evidence="2">Tak-1</strain>
    </source>
</reference>
<evidence type="ECO:0000313" key="1">
    <source>
        <dbReference type="EMBL" id="PTQ49089.1"/>
    </source>
</evidence>
<keyword evidence="2" id="KW-1185">Reference proteome</keyword>
<name>A0A2R6XSL3_MARPO</name>
<sequence>MISLKNICHNNSESVSDPSCWSSLKSFQESLSAMARFRISSAVLATIAIWLSLSMVASAAENRSHILNALTGSYTDNEVFVQCTCVYDTSRRTLTTKFLLKPGVNTSVEVDRCPGVKQVECDVTMYSSPKTEKYYMKLLVWYFTGPSQTKFRFDNSKFYFAVAPDFTWSDSGLVWSMDVEDYFTPKFLSPASENVLPKEI</sequence>